<dbReference type="AlphaFoldDB" id="J9GCF3"/>
<organism evidence="2">
    <name type="scientific">gut metagenome</name>
    <dbReference type="NCBI Taxonomy" id="749906"/>
    <lineage>
        <taxon>unclassified sequences</taxon>
        <taxon>metagenomes</taxon>
        <taxon>organismal metagenomes</taxon>
    </lineage>
</organism>
<accession>J9GCF3</accession>
<proteinExistence type="predicted"/>
<protein>
    <submittedName>
        <fullName evidence="2">Uncharacterized protein</fullName>
    </submittedName>
</protein>
<name>J9GCF3_9ZZZZ</name>
<sequence>MGDEATMPTRTSKRVKEVKRQIGTQQPQQKTEEDLKALCSF</sequence>
<gene>
    <name evidence="2" type="ORF">EVA_14834</name>
</gene>
<reference evidence="2" key="1">
    <citation type="journal article" date="2012" name="PLoS ONE">
        <title>Gene sets for utilization of primary and secondary nutrition supplies in the distal gut of endangered iberian lynx.</title>
        <authorList>
            <person name="Alcaide M."/>
            <person name="Messina E."/>
            <person name="Richter M."/>
            <person name="Bargiela R."/>
            <person name="Peplies J."/>
            <person name="Huws S.A."/>
            <person name="Newbold C.J."/>
            <person name="Golyshin P.N."/>
            <person name="Simon M.A."/>
            <person name="Lopez G."/>
            <person name="Yakimov M.M."/>
            <person name="Ferrer M."/>
        </authorList>
    </citation>
    <scope>NUCLEOTIDE SEQUENCE</scope>
</reference>
<comment type="caution">
    <text evidence="2">The sequence shown here is derived from an EMBL/GenBank/DDBJ whole genome shotgun (WGS) entry which is preliminary data.</text>
</comment>
<evidence type="ECO:0000313" key="2">
    <source>
        <dbReference type="EMBL" id="EJW97059.1"/>
    </source>
</evidence>
<feature type="region of interest" description="Disordered" evidence="1">
    <location>
        <begin position="1"/>
        <end position="41"/>
    </location>
</feature>
<dbReference type="EMBL" id="AMCI01004955">
    <property type="protein sequence ID" value="EJW97059.1"/>
    <property type="molecule type" value="Genomic_DNA"/>
</dbReference>
<evidence type="ECO:0000256" key="1">
    <source>
        <dbReference type="SAM" id="MobiDB-lite"/>
    </source>
</evidence>
<feature type="compositionally biased region" description="Basic and acidic residues" evidence="1">
    <location>
        <begin position="30"/>
        <end position="41"/>
    </location>
</feature>